<dbReference type="Proteomes" id="UP000572268">
    <property type="component" value="Unassembled WGS sequence"/>
</dbReference>
<feature type="region of interest" description="Disordered" evidence="1">
    <location>
        <begin position="90"/>
        <end position="316"/>
    </location>
</feature>
<feature type="compositionally biased region" description="Acidic residues" evidence="1">
    <location>
        <begin position="388"/>
        <end position="397"/>
    </location>
</feature>
<feature type="compositionally biased region" description="Basic residues" evidence="1">
    <location>
        <begin position="434"/>
        <end position="443"/>
    </location>
</feature>
<feature type="compositionally biased region" description="Basic and acidic residues" evidence="1">
    <location>
        <begin position="729"/>
        <end position="739"/>
    </location>
</feature>
<feature type="compositionally biased region" description="Basic and acidic residues" evidence="1">
    <location>
        <begin position="372"/>
        <end position="385"/>
    </location>
</feature>
<proteinExistence type="predicted"/>
<evidence type="ECO:0000313" key="3">
    <source>
        <dbReference type="Proteomes" id="UP000572268"/>
    </source>
</evidence>
<evidence type="ECO:0000256" key="1">
    <source>
        <dbReference type="SAM" id="MobiDB-lite"/>
    </source>
</evidence>
<organism evidence="2 3">
    <name type="scientific">Perkinsus olseni</name>
    <name type="common">Perkinsus atlanticus</name>
    <dbReference type="NCBI Taxonomy" id="32597"/>
    <lineage>
        <taxon>Eukaryota</taxon>
        <taxon>Sar</taxon>
        <taxon>Alveolata</taxon>
        <taxon>Perkinsozoa</taxon>
        <taxon>Perkinsea</taxon>
        <taxon>Perkinsida</taxon>
        <taxon>Perkinsidae</taxon>
        <taxon>Perkinsus</taxon>
    </lineage>
</organism>
<gene>
    <name evidence="2" type="ORF">FOL46_001950</name>
</gene>
<feature type="compositionally biased region" description="Low complexity" evidence="1">
    <location>
        <begin position="212"/>
        <end position="232"/>
    </location>
</feature>
<feature type="compositionally biased region" description="Polar residues" evidence="1">
    <location>
        <begin position="546"/>
        <end position="557"/>
    </location>
</feature>
<name>A0A7J6MA27_PEROL</name>
<feature type="region of interest" description="Disordered" evidence="1">
    <location>
        <begin position="331"/>
        <end position="397"/>
    </location>
</feature>
<protein>
    <submittedName>
        <fullName evidence="2">Uncharacterized protein</fullName>
    </submittedName>
</protein>
<evidence type="ECO:0000313" key="2">
    <source>
        <dbReference type="EMBL" id="KAF4668453.1"/>
    </source>
</evidence>
<dbReference type="EMBL" id="JABANN010000159">
    <property type="protein sequence ID" value="KAF4668453.1"/>
    <property type="molecule type" value="Genomic_DNA"/>
</dbReference>
<feature type="compositionally biased region" description="Acidic residues" evidence="1">
    <location>
        <begin position="290"/>
        <end position="308"/>
    </location>
</feature>
<dbReference type="AlphaFoldDB" id="A0A7J6MA27"/>
<feature type="region of interest" description="Disordered" evidence="1">
    <location>
        <begin position="424"/>
        <end position="588"/>
    </location>
</feature>
<feature type="compositionally biased region" description="Basic and acidic residues" evidence="1">
    <location>
        <begin position="682"/>
        <end position="692"/>
    </location>
</feature>
<feature type="region of interest" description="Disordered" evidence="1">
    <location>
        <begin position="670"/>
        <end position="739"/>
    </location>
</feature>
<sequence>MSDERLPSASSDCSSSLACQTPAAWVNGSLTGLGPLLVDNGCQTMTGVTKKGPKLGVGEVRRDAKPRDINAGYYPDERIVPLRAKNYTYSIPGPQQQPAVTPLNDAVKNDDAAKSKTAQPKKTGASAVDKAASVKERAASSSKKPTPRKEASAPKVNTPRKETNAPKVNTPRKETSAPKVNTPRKETSAPKVSTPRKEVPPADDSVLGILRAAEASQGEAASAPVSKTVAPTSAPPASHPPVVERTSELKPVEAPVAPQSTPAAEEDDDSSSSSSGGEDDYVFTIPNFGDDGDSPVADGDDVEMEDQASDVAPTEVVEYPTAQQVAAEAIKAVSPKKASPKEVSLTKTSVVEPAQSVEVEKTPGVLAVTESSPRKPVEESKRWLLNEDSSDSSDSDEEFLFEAAAKKATAEPVADVKPVEAAKKIVEEEEPPAKKRKKSPKKKAAVETEAPPVVAVPEPKVSAAKKDKLSTPKKARRSSAETKVPDSSAPATDGGRTGKAESVSSEDFGFDIPAFGGEEEKKDEAPAAATSPQKPESLKAVDRPSAQKSDAMTTPAEQISDESEEEQGKAGVSSPVPSEKSSRKSTTPMVGTVLSVTVKSLKGYTPQTLFEALQKAITDAGGDKSQLIELFWPKKSEFAFLNARAAKSRRSSWVTGRSLTIDGKKCDLKKVEKPQKHSVAQEMKDARGDPNRHAGWTPDVSPEEPKRAPSAKAKLTKRKREASAPVEAAAEKPHVHRDEKVYKEAVDALKSTQGPVTKGSLLHKAIADLLKKKLPEAKECEFELSQGEGEVDPKVTITKTDGSSVVWTAGQVAETTKKAHKSSRVNTKRRKSRDLIAMKKRVNK</sequence>
<feature type="region of interest" description="Disordered" evidence="1">
    <location>
        <begin position="814"/>
        <end position="844"/>
    </location>
</feature>
<feature type="compositionally biased region" description="Polar residues" evidence="1">
    <location>
        <begin position="90"/>
        <end position="99"/>
    </location>
</feature>
<comment type="caution">
    <text evidence="2">The sequence shown here is derived from an EMBL/GenBank/DDBJ whole genome shotgun (WGS) entry which is preliminary data.</text>
</comment>
<feature type="compositionally biased region" description="Basic residues" evidence="1">
    <location>
        <begin position="818"/>
        <end position="844"/>
    </location>
</feature>
<feature type="compositionally biased region" description="Low complexity" evidence="1">
    <location>
        <begin position="447"/>
        <end position="462"/>
    </location>
</feature>
<reference evidence="2 3" key="1">
    <citation type="submission" date="2020-04" db="EMBL/GenBank/DDBJ databases">
        <title>Perkinsus olseni comparative genomics.</title>
        <authorList>
            <person name="Bogema D.R."/>
        </authorList>
    </citation>
    <scope>NUCLEOTIDE SEQUENCE [LARGE SCALE GENOMIC DNA]</scope>
    <source>
        <strain evidence="2">ATCC PRA-31</strain>
    </source>
</reference>
<accession>A0A7J6MA27</accession>